<reference evidence="1" key="1">
    <citation type="submission" date="2009-01" db="EMBL/GenBank/DDBJ databases">
        <title>Complete sequence of chromosome Cyanothece sp. PCC 7425.</title>
        <authorList>
            <consortium name="US DOE Joint Genome Institute"/>
            <person name="Lucas S."/>
            <person name="Copeland A."/>
            <person name="Lapidus A."/>
            <person name="Glavina del Rio T."/>
            <person name="Dalin E."/>
            <person name="Tice H."/>
            <person name="Bruce D."/>
            <person name="Goodwin L."/>
            <person name="Pitluck S."/>
            <person name="Sims D."/>
            <person name="Meineke L."/>
            <person name="Brettin T."/>
            <person name="Detter J.C."/>
            <person name="Han C."/>
            <person name="Larimer F."/>
            <person name="Land M."/>
            <person name="Hauser L."/>
            <person name="Kyrpides N."/>
            <person name="Ovchinnikova G."/>
            <person name="Liberton M."/>
            <person name="Stoeckel J."/>
            <person name="Banerjee A."/>
            <person name="Singh A."/>
            <person name="Page L."/>
            <person name="Sato H."/>
            <person name="Zhao L."/>
            <person name="Sherman L."/>
            <person name="Pakrasi H."/>
            <person name="Richardson P."/>
        </authorList>
    </citation>
    <scope>NUCLEOTIDE SEQUENCE</scope>
    <source>
        <strain evidence="1">PCC 7425</strain>
    </source>
</reference>
<gene>
    <name evidence="1" type="ordered locus">Cyan7425_2612</name>
</gene>
<dbReference type="HOGENOM" id="CLU_854485_0_0_3"/>
<sequence length="325" mass="37949">MNQYETSWTELNFIETELTQIYSLDTLSAHEIKWFVFECSAENQWICDVNQVVMDFGGVFHSIFLRWAVTVNGLYVAAEKYQSGEWLEGGHTFSVSGIRKSHDGTPEFVPVRVWDGQIAASIHESSVPMLAGWAFCNMYSCLEEFIFKIFRLYLEAHPLEICDGREFGELRRAYRERERSEEKRNEWHTLWAERLESWHRKKVYKGIEKVFIHFCEKTGIKIPSGYKNKDKFDYSDIARTLGGIALIRNCFIHGVTTVPQELEDFCSDFRGLFFRFNAGEKFQITIQDLATLEYFTDTFTTTLNLSLFELIYPGMTDPKNLNLPE</sequence>
<dbReference type="KEGG" id="cyn:Cyan7425_2612"/>
<proteinExistence type="predicted"/>
<name>B8HJL4_CYAP4</name>
<organism evidence="1">
    <name type="scientific">Cyanothece sp. (strain PCC 7425 / ATCC 29141)</name>
    <dbReference type="NCBI Taxonomy" id="395961"/>
    <lineage>
        <taxon>Bacteria</taxon>
        <taxon>Bacillati</taxon>
        <taxon>Cyanobacteriota</taxon>
        <taxon>Cyanophyceae</taxon>
        <taxon>Gomontiellales</taxon>
        <taxon>Cyanothecaceae</taxon>
        <taxon>Cyanothece</taxon>
    </lineage>
</organism>
<accession>B8HJL4</accession>
<protein>
    <recommendedName>
        <fullName evidence="2">MAE-28990/MAE-18760-like HEPN domain-containing protein</fullName>
    </recommendedName>
</protein>
<dbReference type="OrthoDB" id="8478574at2"/>
<dbReference type="AlphaFoldDB" id="B8HJL4"/>
<evidence type="ECO:0000313" key="1">
    <source>
        <dbReference type="EMBL" id="ACL44967.1"/>
    </source>
</evidence>
<evidence type="ECO:0008006" key="2">
    <source>
        <dbReference type="Google" id="ProtNLM"/>
    </source>
</evidence>
<dbReference type="EMBL" id="CP001344">
    <property type="protein sequence ID" value="ACL44967.1"/>
    <property type="molecule type" value="Genomic_DNA"/>
</dbReference>